<evidence type="ECO:0000313" key="6">
    <source>
        <dbReference type="Proteomes" id="UP000681075"/>
    </source>
</evidence>
<dbReference type="Proteomes" id="UP000681075">
    <property type="component" value="Unassembled WGS sequence"/>
</dbReference>
<feature type="active site" description="Proton donor/acceptor" evidence="3">
    <location>
        <position position="240"/>
    </location>
</feature>
<dbReference type="Gene3D" id="3.20.20.150">
    <property type="entry name" value="Divalent-metal-dependent TIM barrel enzymes"/>
    <property type="match status" value="1"/>
</dbReference>
<evidence type="ECO:0000256" key="1">
    <source>
        <dbReference type="ARBA" id="ARBA00023235"/>
    </source>
</evidence>
<dbReference type="PIRSF" id="PIRSF006241">
    <property type="entry name" value="HyI"/>
    <property type="match status" value="1"/>
</dbReference>
<comment type="similarity">
    <text evidence="2">Belongs to the hyi family.</text>
</comment>
<name>A0A8S8XJF4_9PROT</name>
<feature type="domain" description="Xylose isomerase-like TIM barrel" evidence="4">
    <location>
        <begin position="21"/>
        <end position="256"/>
    </location>
</feature>
<feature type="active site" description="Proton donor/acceptor" evidence="3">
    <location>
        <position position="143"/>
    </location>
</feature>
<dbReference type="EMBL" id="BOPV01000001">
    <property type="protein sequence ID" value="GIL41315.1"/>
    <property type="molecule type" value="Genomic_DNA"/>
</dbReference>
<dbReference type="InterPro" id="IPR026040">
    <property type="entry name" value="HyI-like"/>
</dbReference>
<dbReference type="InterPro" id="IPR050417">
    <property type="entry name" value="Sugar_Epim/Isomerase"/>
</dbReference>
<dbReference type="NCBIfam" id="NF043033">
    <property type="entry name" value="OxoTetrIsom"/>
    <property type="match status" value="1"/>
</dbReference>
<dbReference type="SUPFAM" id="SSF51658">
    <property type="entry name" value="Xylose isomerase-like"/>
    <property type="match status" value="1"/>
</dbReference>
<dbReference type="InterPro" id="IPR013022">
    <property type="entry name" value="Xyl_isomerase-like_TIM-brl"/>
</dbReference>
<dbReference type="AlphaFoldDB" id="A0A8S8XJF4"/>
<dbReference type="GO" id="GO:0046487">
    <property type="term" value="P:glyoxylate metabolic process"/>
    <property type="evidence" value="ECO:0007669"/>
    <property type="project" value="TreeGrafter"/>
</dbReference>
<dbReference type="InterPro" id="IPR053398">
    <property type="entry name" value="HPT_OtnI_isomerases"/>
</dbReference>
<proteinExistence type="inferred from homology"/>
<gene>
    <name evidence="5" type="ORF">TMPK1_35520</name>
</gene>
<evidence type="ECO:0000259" key="4">
    <source>
        <dbReference type="Pfam" id="PF01261"/>
    </source>
</evidence>
<evidence type="ECO:0000313" key="5">
    <source>
        <dbReference type="EMBL" id="GIL41315.1"/>
    </source>
</evidence>
<dbReference type="PANTHER" id="PTHR43489">
    <property type="entry name" value="ISOMERASE"/>
    <property type="match status" value="1"/>
</dbReference>
<protein>
    <submittedName>
        <fullName evidence="5">Hydroxypyruvate isomerase</fullName>
    </submittedName>
</protein>
<sequence length="262" mass="29032">MIRLAANLSFLFPELDFLDRFDAAAACGFTGVEFLFPYAHPADAILSRLHRNDLAQVVFNLPPGDWDAGERGIAALPGREAEFRDGVTRALDLAAAFGTRHLHAMAGIVPKDVDPGRLHATYLANLAHAAEAARPYGINITIEAINRNDMPGYYVEHTDAALQVVAQVGLPNLRLQFDLYHRQRTEGELLHGIDRCKDVMAHVQIAGAPHRNEPEPSEINYDTVFAHLDAVGYDGWIGCEYRPRNDTRAGLDWARRRGFLPA</sequence>
<evidence type="ECO:0000256" key="2">
    <source>
        <dbReference type="PIRNR" id="PIRNR006241"/>
    </source>
</evidence>
<dbReference type="InterPro" id="IPR036237">
    <property type="entry name" value="Xyl_isomerase-like_sf"/>
</dbReference>
<evidence type="ECO:0000256" key="3">
    <source>
        <dbReference type="PIRSR" id="PIRSR006241-50"/>
    </source>
</evidence>
<dbReference type="Pfam" id="PF01261">
    <property type="entry name" value="AP_endonuc_2"/>
    <property type="match status" value="1"/>
</dbReference>
<keyword evidence="6" id="KW-1185">Reference proteome</keyword>
<reference evidence="5" key="1">
    <citation type="submission" date="2021-02" db="EMBL/GenBank/DDBJ databases">
        <title>Genome sequence of Rhodospirillales sp. strain TMPK1 isolated from soil.</title>
        <authorList>
            <person name="Nakai R."/>
            <person name="Kusada H."/>
            <person name="Tamaki H."/>
        </authorList>
    </citation>
    <scope>NUCLEOTIDE SEQUENCE</scope>
    <source>
        <strain evidence="5">TMPK1</strain>
    </source>
</reference>
<dbReference type="PANTHER" id="PTHR43489:SF13">
    <property type="entry name" value="HYDROXYPYRUVATE ISOMERASE"/>
    <property type="match status" value="1"/>
</dbReference>
<dbReference type="GO" id="GO:0008903">
    <property type="term" value="F:hydroxypyruvate isomerase activity"/>
    <property type="evidence" value="ECO:0007669"/>
    <property type="project" value="TreeGrafter"/>
</dbReference>
<keyword evidence="1 2" id="KW-0413">Isomerase</keyword>
<organism evidence="5 6">
    <name type="scientific">Roseiterribacter gracilis</name>
    <dbReference type="NCBI Taxonomy" id="2812848"/>
    <lineage>
        <taxon>Bacteria</taxon>
        <taxon>Pseudomonadati</taxon>
        <taxon>Pseudomonadota</taxon>
        <taxon>Alphaproteobacteria</taxon>
        <taxon>Rhodospirillales</taxon>
        <taxon>Roseiterribacteraceae</taxon>
        <taxon>Roseiterribacter</taxon>
    </lineage>
</organism>
<dbReference type="RefSeq" id="WP_420244751.1">
    <property type="nucleotide sequence ID" value="NZ_BOPV01000001.1"/>
</dbReference>
<accession>A0A8S8XJF4</accession>
<dbReference type="FunFam" id="3.20.20.150:FF:000007">
    <property type="entry name" value="Hydroxypyruvate isomerase"/>
    <property type="match status" value="1"/>
</dbReference>
<comment type="caution">
    <text evidence="5">The sequence shown here is derived from an EMBL/GenBank/DDBJ whole genome shotgun (WGS) entry which is preliminary data.</text>
</comment>